<dbReference type="PANTHER" id="PTHR12174">
    <property type="entry name" value="SIGNAL PEPTIDE PEPTIDASE"/>
    <property type="match status" value="1"/>
</dbReference>
<keyword evidence="10 13" id="KW-0472">Membrane</keyword>
<keyword evidence="6" id="KW-0732">Signal</keyword>
<dbReference type="InterPro" id="IPR003137">
    <property type="entry name" value="PA_domain"/>
</dbReference>
<dbReference type="GO" id="GO:0010008">
    <property type="term" value="C:endosome membrane"/>
    <property type="evidence" value="ECO:0007669"/>
    <property type="project" value="UniProtKB-SubCell"/>
</dbReference>
<feature type="region of interest" description="Disordered" evidence="12">
    <location>
        <begin position="358"/>
        <end position="381"/>
    </location>
</feature>
<evidence type="ECO:0000256" key="12">
    <source>
        <dbReference type="SAM" id="MobiDB-lite"/>
    </source>
</evidence>
<keyword evidence="4" id="KW-0645">Protease</keyword>
<dbReference type="Proteomes" id="UP001604277">
    <property type="component" value="Unassembled WGS sequence"/>
</dbReference>
<keyword evidence="9 13" id="KW-1133">Transmembrane helix</keyword>
<feature type="transmembrane region" description="Helical" evidence="13">
    <location>
        <begin position="419"/>
        <end position="441"/>
    </location>
</feature>
<protein>
    <submittedName>
        <fullName evidence="15">Signal peptide peptidase-like 3</fullName>
    </submittedName>
</protein>
<dbReference type="SMART" id="SM00730">
    <property type="entry name" value="PSN"/>
    <property type="match status" value="1"/>
</dbReference>
<dbReference type="InterPro" id="IPR006639">
    <property type="entry name" value="Preselin/SPP"/>
</dbReference>
<evidence type="ECO:0000313" key="15">
    <source>
        <dbReference type="EMBL" id="KAL2507289.1"/>
    </source>
</evidence>
<feature type="transmembrane region" description="Helical" evidence="13">
    <location>
        <begin position="605"/>
        <end position="627"/>
    </location>
</feature>
<dbReference type="EMBL" id="JBFOLJ010000009">
    <property type="protein sequence ID" value="KAL2507289.1"/>
    <property type="molecule type" value="Genomic_DNA"/>
</dbReference>
<dbReference type="AlphaFoldDB" id="A0ABD1T3I7"/>
<name>A0ABD1T3I7_9LAMI</name>
<keyword evidence="7" id="KW-0967">Endosome</keyword>
<evidence type="ECO:0000256" key="5">
    <source>
        <dbReference type="ARBA" id="ARBA00022692"/>
    </source>
</evidence>
<keyword evidence="16" id="KW-1185">Reference proteome</keyword>
<dbReference type="GO" id="GO:0006508">
    <property type="term" value="P:proteolysis"/>
    <property type="evidence" value="ECO:0007669"/>
    <property type="project" value="UniProtKB-KW"/>
</dbReference>
<dbReference type="Pfam" id="PF02225">
    <property type="entry name" value="PA"/>
    <property type="match status" value="1"/>
</dbReference>
<dbReference type="GO" id="GO:0008233">
    <property type="term" value="F:peptidase activity"/>
    <property type="evidence" value="ECO:0007669"/>
    <property type="project" value="UniProtKB-KW"/>
</dbReference>
<evidence type="ECO:0000256" key="13">
    <source>
        <dbReference type="SAM" id="Phobius"/>
    </source>
</evidence>
<feature type="compositionally biased region" description="Basic and acidic residues" evidence="12">
    <location>
        <begin position="361"/>
        <end position="370"/>
    </location>
</feature>
<comment type="subcellular location">
    <subcellularLocation>
        <location evidence="2">Endosome membrane</location>
        <topology evidence="2">Multi-pass membrane protein</topology>
    </subcellularLocation>
</comment>
<dbReference type="Gene3D" id="3.50.30.30">
    <property type="match status" value="1"/>
</dbReference>
<comment type="caution">
    <text evidence="15">The sequence shown here is derived from an EMBL/GenBank/DDBJ whole genome shotgun (WGS) entry which is preliminary data.</text>
</comment>
<comment type="function">
    <text evidence="1">Intramembrane-cleaving aspartic protease (I-CLiP) that cleaves type II membrane signal peptides in the hydrophobic plane of the membrane.</text>
</comment>
<feature type="transmembrane region" description="Helical" evidence="13">
    <location>
        <begin position="333"/>
        <end position="352"/>
    </location>
</feature>
<feature type="transmembrane region" description="Helical" evidence="13">
    <location>
        <begin position="514"/>
        <end position="537"/>
    </location>
</feature>
<evidence type="ECO:0000256" key="9">
    <source>
        <dbReference type="ARBA" id="ARBA00022989"/>
    </source>
</evidence>
<organism evidence="15 16">
    <name type="scientific">Forsythia ovata</name>
    <dbReference type="NCBI Taxonomy" id="205694"/>
    <lineage>
        <taxon>Eukaryota</taxon>
        <taxon>Viridiplantae</taxon>
        <taxon>Streptophyta</taxon>
        <taxon>Embryophyta</taxon>
        <taxon>Tracheophyta</taxon>
        <taxon>Spermatophyta</taxon>
        <taxon>Magnoliopsida</taxon>
        <taxon>eudicotyledons</taxon>
        <taxon>Gunneridae</taxon>
        <taxon>Pentapetalae</taxon>
        <taxon>asterids</taxon>
        <taxon>lamiids</taxon>
        <taxon>Lamiales</taxon>
        <taxon>Oleaceae</taxon>
        <taxon>Forsythieae</taxon>
        <taxon>Forsythia</taxon>
    </lineage>
</organism>
<feature type="transmembrane region" description="Helical" evidence="13">
    <location>
        <begin position="574"/>
        <end position="593"/>
    </location>
</feature>
<keyword evidence="8" id="KW-0378">Hydrolase</keyword>
<evidence type="ECO:0000256" key="6">
    <source>
        <dbReference type="ARBA" id="ARBA00022729"/>
    </source>
</evidence>
<feature type="transmembrane region" description="Helical" evidence="13">
    <location>
        <begin position="633"/>
        <end position="652"/>
    </location>
</feature>
<dbReference type="FunFam" id="3.50.30.30:FF:000007">
    <property type="entry name" value="Signal peptide peptidase-like 3"/>
    <property type="match status" value="1"/>
</dbReference>
<gene>
    <name evidence="15" type="ORF">Fot_30936</name>
</gene>
<dbReference type="PANTHER" id="PTHR12174:SF90">
    <property type="entry name" value="SIGNAL PEPTIDE PEPTIDASE-LIKE 3"/>
    <property type="match status" value="1"/>
</dbReference>
<feature type="transmembrane region" description="Helical" evidence="13">
    <location>
        <begin position="461"/>
        <end position="481"/>
    </location>
</feature>
<dbReference type="InterPro" id="IPR007369">
    <property type="entry name" value="Peptidase_A22B_SPP"/>
</dbReference>
<reference evidence="16" key="1">
    <citation type="submission" date="2024-07" db="EMBL/GenBank/DDBJ databases">
        <title>Two chromosome-level genome assemblies of Korean endemic species Abeliophyllum distichum and Forsythia ovata (Oleaceae).</title>
        <authorList>
            <person name="Jang H."/>
        </authorList>
    </citation>
    <scope>NUCLEOTIDE SEQUENCE [LARGE SCALE GENOMIC DNA]</scope>
</reference>
<comment type="similarity">
    <text evidence="3">Belongs to the peptidase A22B family.</text>
</comment>
<evidence type="ECO:0000256" key="11">
    <source>
        <dbReference type="ARBA" id="ARBA00023180"/>
    </source>
</evidence>
<sequence>MAAAAAFYTNHGSGIKKLNGCILNRDSIKRQVKDLRVNVGADVEDLFVDLRTPEQILELLRVSFTDVLPCSPWVRKMEWISFGGDGELGAEDGELGVEDGFDFTIGGRNNEHYAQLPKPFFSFCRSVQGWVLLSLSGVCHRLTGSSLNSARITLGALLVSQSPIAAGDDVSRASPSGSSSYCSNPYRLVKVKRWVNGDEGEPISGLSAAFGQVLPKNTEEGHILPATFLNPLNGCATSSSKLSGSIALAIRGECDFITKAKVAQAGGASGLLVINDDEDLVEMGCPGNDTTLNITIPVVMVSKSGGEELNKSMTGGEKVELLLYSPNRPIVDFSVIFLWLMAVGTIVCATLWSEFTGSGQSDERYDELSPKDSSNGSAGQDADDREILKISTKSAIVFVITASTFLVLLYLFMSSWFVWLLIVLFCIAGVEGMHTCIVSLVSSKCKNCTRRTVNLPLMGDVSILSLVVLLICLAFAIFWAANRKASYSWVGQDILGICLMITVLQLAQLPNIKVATVLLCCAFLYDIFWVFLSPFIFHDSVMIAVARGDKSGGESIPMLLRVPRIFDPWGGYDMIGFGDILFPGLLVSFAFRFDKANKKGVLNAYFLWLTVGYGIGLLFTYLGLYLMDGHGQPALLYLVPCTLGLCIILGLVRGELKQLWSYGIESTQPTVHPSEEA</sequence>
<evidence type="ECO:0000256" key="4">
    <source>
        <dbReference type="ARBA" id="ARBA00022670"/>
    </source>
</evidence>
<evidence type="ECO:0000256" key="3">
    <source>
        <dbReference type="ARBA" id="ARBA00006859"/>
    </source>
</evidence>
<feature type="transmembrane region" description="Helical" evidence="13">
    <location>
        <begin position="395"/>
        <end position="413"/>
    </location>
</feature>
<feature type="transmembrane region" description="Helical" evidence="13">
    <location>
        <begin position="487"/>
        <end position="507"/>
    </location>
</feature>
<evidence type="ECO:0000259" key="14">
    <source>
        <dbReference type="Pfam" id="PF02225"/>
    </source>
</evidence>
<evidence type="ECO:0000256" key="1">
    <source>
        <dbReference type="ARBA" id="ARBA00003012"/>
    </source>
</evidence>
<evidence type="ECO:0000256" key="10">
    <source>
        <dbReference type="ARBA" id="ARBA00023136"/>
    </source>
</evidence>
<dbReference type="Pfam" id="PF04258">
    <property type="entry name" value="Peptidase_A22B"/>
    <property type="match status" value="1"/>
</dbReference>
<dbReference type="InterPro" id="IPR046450">
    <property type="entry name" value="PA_dom_sf"/>
</dbReference>
<keyword evidence="5 13" id="KW-0812">Transmembrane</keyword>
<accession>A0ABD1T3I7</accession>
<evidence type="ECO:0000256" key="2">
    <source>
        <dbReference type="ARBA" id="ARBA00004337"/>
    </source>
</evidence>
<feature type="domain" description="PA" evidence="14">
    <location>
        <begin position="231"/>
        <end position="309"/>
    </location>
</feature>
<evidence type="ECO:0000313" key="16">
    <source>
        <dbReference type="Proteomes" id="UP001604277"/>
    </source>
</evidence>
<proteinExistence type="inferred from homology"/>
<evidence type="ECO:0000256" key="8">
    <source>
        <dbReference type="ARBA" id="ARBA00022801"/>
    </source>
</evidence>
<dbReference type="SUPFAM" id="SSF52025">
    <property type="entry name" value="PA domain"/>
    <property type="match status" value="1"/>
</dbReference>
<evidence type="ECO:0000256" key="7">
    <source>
        <dbReference type="ARBA" id="ARBA00022753"/>
    </source>
</evidence>
<keyword evidence="11" id="KW-0325">Glycoprotein</keyword>